<evidence type="ECO:0000256" key="1">
    <source>
        <dbReference type="SAM" id="Phobius"/>
    </source>
</evidence>
<dbReference type="Gene3D" id="1.20.1280.290">
    <property type="match status" value="1"/>
</dbReference>
<gene>
    <name evidence="2" type="ORF">AaV_385</name>
</gene>
<organism evidence="2 3">
    <name type="scientific">Aureococcus anophagefferens virus</name>
    <dbReference type="NCBI Taxonomy" id="1474867"/>
    <lineage>
        <taxon>Viruses</taxon>
        <taxon>Varidnaviria</taxon>
        <taxon>Bamfordvirae</taxon>
        <taxon>Nucleocytoviricota</taxon>
        <taxon>Megaviricetes</taxon>
        <taxon>Imitervirales</taxon>
        <taxon>Schizomimiviridae</taxon>
        <taxon>Kratosvirus</taxon>
        <taxon>Kratosvirus quantuckense</taxon>
    </lineage>
</organism>
<keyword evidence="1" id="KW-1133">Transmembrane helix</keyword>
<keyword evidence="1" id="KW-0812">Transmembrane</keyword>
<dbReference type="EMBL" id="KJ645900">
    <property type="protein sequence ID" value="AII17043.1"/>
    <property type="molecule type" value="Genomic_DNA"/>
</dbReference>
<evidence type="ECO:0000313" key="2">
    <source>
        <dbReference type="EMBL" id="AII17043.1"/>
    </source>
</evidence>
<sequence length="99" mass="11362">MNFNIAEITGYVGTFFLITRLFPLIYEQLKSPKKINISFLIIEFFACIFLGISAIFYNATPFIVANILSFINLSIILSIQFKIRCQISEEDDEILSIIL</sequence>
<dbReference type="KEGG" id="vg:20041583"/>
<feature type="transmembrane region" description="Helical" evidence="1">
    <location>
        <begin position="37"/>
        <end position="57"/>
    </location>
</feature>
<dbReference type="GeneID" id="20041583"/>
<reference evidence="2 3" key="1">
    <citation type="journal article" date="2014" name="Virology">
        <title>Genome of brown tide virus (AaV), the little giant of the Megaviridae, elucidates NCLDV genome expansion and host-virus coevolution.</title>
        <authorList>
            <person name="Moniruzzaman M."/>
            <person name="LeCleir G.R."/>
            <person name="Brown C.M."/>
            <person name="Gobler C.J."/>
            <person name="Bidle K.D."/>
            <person name="Wilson W.H."/>
            <person name="Wilhelm S.W."/>
        </authorList>
    </citation>
    <scope>NUCLEOTIDE SEQUENCE [LARGE SCALE GENOMIC DNA]</scope>
    <source>
        <strain evidence="2">BtV-01</strain>
    </source>
</reference>
<evidence type="ECO:0000313" key="3">
    <source>
        <dbReference type="Proteomes" id="UP000028667"/>
    </source>
</evidence>
<proteinExistence type="predicted"/>
<feature type="transmembrane region" description="Helical" evidence="1">
    <location>
        <begin position="63"/>
        <end position="81"/>
    </location>
</feature>
<dbReference type="RefSeq" id="YP_009052453.1">
    <property type="nucleotide sequence ID" value="NC_024697.1"/>
</dbReference>
<protein>
    <submittedName>
        <fullName evidence="2">Uncharacterized protein</fullName>
    </submittedName>
</protein>
<keyword evidence="1" id="KW-0472">Membrane</keyword>
<accession>A0A076FMB5</accession>
<dbReference type="Proteomes" id="UP000028667">
    <property type="component" value="Segment"/>
</dbReference>
<name>A0A076FMB5_9VIRU</name>
<keyword evidence="3" id="KW-1185">Reference proteome</keyword>
<feature type="transmembrane region" description="Helical" evidence="1">
    <location>
        <begin position="6"/>
        <end position="25"/>
    </location>
</feature>